<organism evidence="1 2">
    <name type="scientific">Phaeodactylibacter luteus</name>
    <dbReference type="NCBI Taxonomy" id="1564516"/>
    <lineage>
        <taxon>Bacteria</taxon>
        <taxon>Pseudomonadati</taxon>
        <taxon>Bacteroidota</taxon>
        <taxon>Saprospiria</taxon>
        <taxon>Saprospirales</taxon>
        <taxon>Haliscomenobacteraceae</taxon>
        <taxon>Phaeodactylibacter</taxon>
    </lineage>
</organism>
<keyword evidence="2" id="KW-1185">Reference proteome</keyword>
<comment type="caution">
    <text evidence="1">The sequence shown here is derived from an EMBL/GenBank/DDBJ whole genome shotgun (WGS) entry which is preliminary data.</text>
</comment>
<dbReference type="RefSeq" id="WP_147168441.1">
    <property type="nucleotide sequence ID" value="NZ_VOOR01000035.1"/>
</dbReference>
<dbReference type="InterPro" id="IPR054204">
    <property type="entry name" value="DUF6909"/>
</dbReference>
<evidence type="ECO:0000313" key="1">
    <source>
        <dbReference type="EMBL" id="TXB62156.1"/>
    </source>
</evidence>
<name>A0A5C6RIC4_9BACT</name>
<dbReference type="Pfam" id="PF21850">
    <property type="entry name" value="DUF6909"/>
    <property type="match status" value="2"/>
</dbReference>
<protein>
    <submittedName>
        <fullName evidence="1">Uncharacterized protein</fullName>
    </submittedName>
</protein>
<gene>
    <name evidence="1" type="ORF">FRY97_15340</name>
</gene>
<dbReference type="OrthoDB" id="9776951at2"/>
<dbReference type="EMBL" id="VOOR01000035">
    <property type="protein sequence ID" value="TXB62156.1"/>
    <property type="molecule type" value="Genomic_DNA"/>
</dbReference>
<dbReference type="AlphaFoldDB" id="A0A5C6RIC4"/>
<reference evidence="1 2" key="1">
    <citation type="submission" date="2019-08" db="EMBL/GenBank/DDBJ databases">
        <title>Genome of Phaeodactylibacter luteus.</title>
        <authorList>
            <person name="Bowman J.P."/>
        </authorList>
    </citation>
    <scope>NUCLEOTIDE SEQUENCE [LARGE SCALE GENOMIC DNA]</scope>
    <source>
        <strain evidence="1 2">KCTC 42180</strain>
    </source>
</reference>
<accession>A0A5C6RIC4</accession>
<sequence>MSALRPTQRSRAQESRAAIQRLYIAMRHLFIRGSYKPLGVSGEAMIEALTQLRPEIYGSINDPERVELDGLLYIFQRLPRGIEECRYIKLISREGFEDSDFEPIIPSKRRRNSYRIDQEQMYIEMTRGRSDIYDILTHLTFLYIEAEKIRRNSEDHKARKRREWVMLEDIVNREARGEEYNQEIAYTYLSTLLGRTYEETVQACRRFERATDVNSIFHITYWLGRLASEEAHEGNDREISFSSALREKIGHHYYGELWARNIKQYLKDNGLLGRPLHIISANLHSVMNTLYAGAALEQENELEDLARELSIEANEGLRDKVKRYAIQNGMAQLDDTSGTNISVQIFDTAAIPARHFPRELHWDTAVVSEHKPVIIVMDYAFGEQAYETMDELLKPYEAEGEKYPLNVASVNIMGKAGILQGGKGDIMVPNAHVFEGTADNYPFENDLTVEDFEGHGLRVVDGPMISVLGTSLQNKDILHYFLKSSWHAAGLEMEGAHYQKAIQAASKIRKSIQEGVVLRYAYYASDNPLISGQTLASGSLGADGVRPTYLITVKFLNRIVGR</sequence>
<dbReference type="Proteomes" id="UP000321580">
    <property type="component" value="Unassembled WGS sequence"/>
</dbReference>
<proteinExistence type="predicted"/>
<evidence type="ECO:0000313" key="2">
    <source>
        <dbReference type="Proteomes" id="UP000321580"/>
    </source>
</evidence>